<evidence type="ECO:0000256" key="3">
    <source>
        <dbReference type="ARBA" id="ARBA00023015"/>
    </source>
</evidence>
<keyword evidence="4" id="KW-0804">Transcription</keyword>
<evidence type="ECO:0000259" key="6">
    <source>
        <dbReference type="PROSITE" id="PS50110"/>
    </source>
</evidence>
<proteinExistence type="predicted"/>
<dbReference type="Pfam" id="PF00072">
    <property type="entry name" value="Response_reg"/>
    <property type="match status" value="1"/>
</dbReference>
<dbReference type="AlphaFoldDB" id="I2PYK0"/>
<keyword evidence="1 5" id="KW-0597">Phosphoprotein</keyword>
<dbReference type="PANTHER" id="PTHR44591:SF3">
    <property type="entry name" value="RESPONSE REGULATORY DOMAIN-CONTAINING PROTEIN"/>
    <property type="match status" value="1"/>
</dbReference>
<dbReference type="eggNOG" id="COG2204">
    <property type="taxonomic scope" value="Bacteria"/>
</dbReference>
<keyword evidence="7" id="KW-0238">DNA-binding</keyword>
<dbReference type="SUPFAM" id="SSF52172">
    <property type="entry name" value="CheY-like"/>
    <property type="match status" value="1"/>
</dbReference>
<feature type="modified residue" description="4-aspartylphosphate" evidence="5">
    <location>
        <position position="54"/>
    </location>
</feature>
<dbReference type="SMART" id="SM00448">
    <property type="entry name" value="REC"/>
    <property type="match status" value="1"/>
</dbReference>
<dbReference type="FunFam" id="3.40.50.2300:FF:000018">
    <property type="entry name" value="DNA-binding transcriptional regulator NtrC"/>
    <property type="match status" value="1"/>
</dbReference>
<dbReference type="OrthoDB" id="9800029at2"/>
<name>I2PYK0_9BACT</name>
<evidence type="ECO:0000256" key="5">
    <source>
        <dbReference type="PROSITE-ProRule" id="PRU00169"/>
    </source>
</evidence>
<dbReference type="GO" id="GO:0000160">
    <property type="term" value="P:phosphorelay signal transduction system"/>
    <property type="evidence" value="ECO:0007669"/>
    <property type="project" value="UniProtKB-KW"/>
</dbReference>
<reference evidence="7" key="1">
    <citation type="submission" date="2011-11" db="EMBL/GenBank/DDBJ databases">
        <title>Improved High-Quality Draft sequence of Desulfovibrio sp. U5L.</title>
        <authorList>
            <consortium name="US DOE Joint Genome Institute"/>
            <person name="Lucas S."/>
            <person name="Han J."/>
            <person name="Lapidus A."/>
            <person name="Cheng J.-F."/>
            <person name="Goodwin L."/>
            <person name="Pitluck S."/>
            <person name="Peters L."/>
            <person name="Ovchinnikova G."/>
            <person name="Held B."/>
            <person name="Detter J.C."/>
            <person name="Han C."/>
            <person name="Tapia R."/>
            <person name="Land M."/>
            <person name="Hauser L."/>
            <person name="Kyrpides N."/>
            <person name="Ivanova N."/>
            <person name="Pagani I."/>
            <person name="Gabster J."/>
            <person name="Walker C."/>
            <person name="Stolyar S."/>
            <person name="Stahl D."/>
            <person name="Arkin A."/>
            <person name="Dehal P."/>
            <person name="Hazen T."/>
            <person name="Woyke T."/>
        </authorList>
    </citation>
    <scope>NUCLEOTIDE SEQUENCE [LARGE SCALE GENOMIC DNA]</scope>
    <source>
        <strain evidence="7">U5L</strain>
    </source>
</reference>
<dbReference type="PROSITE" id="PS50110">
    <property type="entry name" value="RESPONSE_REGULATORY"/>
    <property type="match status" value="1"/>
</dbReference>
<dbReference type="PANTHER" id="PTHR44591">
    <property type="entry name" value="STRESS RESPONSE REGULATOR PROTEIN 1"/>
    <property type="match status" value="1"/>
</dbReference>
<protein>
    <submittedName>
        <fullName evidence="7">Response regulator with CheY-like receiver, AAA-type ATPase, and DNA-binding domains</fullName>
    </submittedName>
</protein>
<dbReference type="InterPro" id="IPR050595">
    <property type="entry name" value="Bact_response_regulator"/>
</dbReference>
<organism evidence="7">
    <name type="scientific">Desulfovibrio sp. U5L</name>
    <dbReference type="NCBI Taxonomy" id="596152"/>
    <lineage>
        <taxon>Bacteria</taxon>
        <taxon>Pseudomonadati</taxon>
        <taxon>Thermodesulfobacteriota</taxon>
        <taxon>Desulfovibrionia</taxon>
        <taxon>Desulfovibrionales</taxon>
        <taxon>Desulfovibrionaceae</taxon>
        <taxon>Desulfovibrio</taxon>
    </lineage>
</organism>
<evidence type="ECO:0000256" key="4">
    <source>
        <dbReference type="ARBA" id="ARBA00023163"/>
    </source>
</evidence>
<keyword evidence="3" id="KW-0805">Transcription regulation</keyword>
<dbReference type="STRING" id="596152.DesU5LDRAFT_0905"/>
<evidence type="ECO:0000256" key="1">
    <source>
        <dbReference type="ARBA" id="ARBA00022553"/>
    </source>
</evidence>
<dbReference type="InterPro" id="IPR011006">
    <property type="entry name" value="CheY-like_superfamily"/>
</dbReference>
<dbReference type="EMBL" id="JH600068">
    <property type="protein sequence ID" value="EIG52606.1"/>
    <property type="molecule type" value="Genomic_DNA"/>
</dbReference>
<dbReference type="GO" id="GO:0003677">
    <property type="term" value="F:DNA binding"/>
    <property type="evidence" value="ECO:0007669"/>
    <property type="project" value="UniProtKB-KW"/>
</dbReference>
<dbReference type="HOGENOM" id="CLU_000445_69_8_7"/>
<evidence type="ECO:0000313" key="7">
    <source>
        <dbReference type="EMBL" id="EIG52606.1"/>
    </source>
</evidence>
<dbReference type="Gene3D" id="3.40.50.2300">
    <property type="match status" value="1"/>
</dbReference>
<feature type="domain" description="Response regulatory" evidence="6">
    <location>
        <begin position="5"/>
        <end position="119"/>
    </location>
</feature>
<accession>I2PYK0</accession>
<dbReference type="InterPro" id="IPR001789">
    <property type="entry name" value="Sig_transdc_resp-reg_receiver"/>
</dbReference>
<evidence type="ECO:0000256" key="2">
    <source>
        <dbReference type="ARBA" id="ARBA00023012"/>
    </source>
</evidence>
<keyword evidence="2" id="KW-0902">Two-component regulatory system</keyword>
<gene>
    <name evidence="7" type="ORF">DesU5LDRAFT_0905</name>
</gene>
<sequence length="129" mass="14264">MQPPKIMVIDDEKVVGDMLRIHLAKHGCRVETFLSAAPALARLAEEPFDLVITDFKMKGMDGMELLKTVKALYPDIQVIMITAFAHLDTAIEAFRGQVHDFFPKPFKIKDLLASVERALGHGCLEGGTA</sequence>